<evidence type="ECO:0000313" key="2">
    <source>
        <dbReference type="EMBL" id="MBW8288354.1"/>
    </source>
</evidence>
<protein>
    <submittedName>
        <fullName evidence="2">Uncharacterized protein</fullName>
    </submittedName>
</protein>
<dbReference type="EMBL" id="JAHDTB010000009">
    <property type="protein sequence ID" value="MBW8288354.1"/>
    <property type="molecule type" value="Genomic_DNA"/>
</dbReference>
<accession>A0ABS7FGC7</accession>
<name>A0ABS7FGC7_9NEIS</name>
<proteinExistence type="predicted"/>
<keyword evidence="1" id="KW-0732">Signal</keyword>
<keyword evidence="3" id="KW-1185">Reference proteome</keyword>
<feature type="chain" id="PRO_5045482645" evidence="1">
    <location>
        <begin position="27"/>
        <end position="276"/>
    </location>
</feature>
<gene>
    <name evidence="2" type="ORF">KIF53_12020</name>
</gene>
<comment type="caution">
    <text evidence="2">The sequence shown here is derived from an EMBL/GenBank/DDBJ whole genome shotgun (WGS) entry which is preliminary data.</text>
</comment>
<feature type="signal peptide" evidence="1">
    <location>
        <begin position="1"/>
        <end position="26"/>
    </location>
</feature>
<dbReference type="GeneID" id="89684083"/>
<organism evidence="2 3">
    <name type="scientific">Chromobacterium subtsugae</name>
    <dbReference type="NCBI Taxonomy" id="251747"/>
    <lineage>
        <taxon>Bacteria</taxon>
        <taxon>Pseudomonadati</taxon>
        <taxon>Pseudomonadota</taxon>
        <taxon>Betaproteobacteria</taxon>
        <taxon>Neisseriales</taxon>
        <taxon>Chromobacteriaceae</taxon>
        <taxon>Chromobacterium</taxon>
    </lineage>
</organism>
<reference evidence="2 3" key="1">
    <citation type="submission" date="2021-05" db="EMBL/GenBank/DDBJ databases">
        <title>Draft Whole Genome Sequencing Of Biosensor Chromobacterium violaceum Strain CV026 Reveals A Regulatory RNA In Chromobacterium violaceum Phenotype Regulatory Network.</title>
        <authorList>
            <person name="Hong K.W."/>
            <person name="Chan K.G."/>
            <person name="Chang C.-Y."/>
        </authorList>
    </citation>
    <scope>NUCLEOTIDE SEQUENCE [LARGE SCALE GENOMIC DNA]</scope>
    <source>
        <strain evidence="2 3">ATCC 31532</strain>
    </source>
</reference>
<evidence type="ECO:0000256" key="1">
    <source>
        <dbReference type="SAM" id="SignalP"/>
    </source>
</evidence>
<dbReference type="Proteomes" id="UP000711178">
    <property type="component" value="Unassembled WGS sequence"/>
</dbReference>
<dbReference type="RefSeq" id="WP_146008387.1">
    <property type="nucleotide sequence ID" value="NZ_CP142381.1"/>
</dbReference>
<evidence type="ECO:0000313" key="3">
    <source>
        <dbReference type="Proteomes" id="UP000711178"/>
    </source>
</evidence>
<dbReference type="PROSITE" id="PS51257">
    <property type="entry name" value="PROKAR_LIPOPROTEIN"/>
    <property type="match status" value="1"/>
</dbReference>
<sequence>MKPIARANLILMAAALLSFACAPLRAADASDAAHAANRPAAVFNHGVAVFEQQRELAPRASLRFRVLHGGGGALTLWLKSPAGQMPLPLTPDSTFNPTALSDGQSIVAAPDNHAGPLAWRPDIRSPGLPPHSRRLGDLRLECLVDQQSGLNPQEPRANCLPPARQADCLEQMGDCLRGASLALLAQWHAMHRLQWARATGQPQPARYLFIAKHPLAAIQLAHGEHRLTLPAGWLHGGGAQNGASWPYPREYLYSLPLDAVEWPDDTLVTFGDAAKS</sequence>